<protein>
    <submittedName>
        <fullName evidence="2">Uncharacterized protein</fullName>
    </submittedName>
</protein>
<comment type="caution">
    <text evidence="2">The sequence shown here is derived from an EMBL/GenBank/DDBJ whole genome shotgun (WGS) entry which is preliminary data.</text>
</comment>
<dbReference type="AlphaFoldDB" id="A0AAN9U090"/>
<reference evidence="2 3" key="1">
    <citation type="journal article" date="2023" name="PLoS ONE">
        <title>Cytospora paraplurivora sp. nov. isolated from orchards with fruit tree decline syndrome in Ontario, Canada.</title>
        <authorList>
            <person name="Ilyukhin E."/>
            <person name="Nguyen H.D.T."/>
            <person name="Castle A.J."/>
            <person name="Ellouze W."/>
        </authorList>
    </citation>
    <scope>NUCLEOTIDE SEQUENCE [LARGE SCALE GENOMIC DNA]</scope>
    <source>
        <strain evidence="2 3">FDS-564</strain>
    </source>
</reference>
<evidence type="ECO:0000313" key="2">
    <source>
        <dbReference type="EMBL" id="KAK7734287.1"/>
    </source>
</evidence>
<feature type="region of interest" description="Disordered" evidence="1">
    <location>
        <begin position="1"/>
        <end position="29"/>
    </location>
</feature>
<feature type="region of interest" description="Disordered" evidence="1">
    <location>
        <begin position="90"/>
        <end position="132"/>
    </location>
</feature>
<name>A0AAN9U090_9PEZI</name>
<proteinExistence type="predicted"/>
<gene>
    <name evidence="2" type="ORF">SLS53_007937</name>
</gene>
<dbReference type="EMBL" id="JAJSPL020000043">
    <property type="protein sequence ID" value="KAK7734287.1"/>
    <property type="molecule type" value="Genomic_DNA"/>
</dbReference>
<feature type="compositionally biased region" description="Basic and acidic residues" evidence="1">
    <location>
        <begin position="118"/>
        <end position="129"/>
    </location>
</feature>
<accession>A0AAN9U090</accession>
<evidence type="ECO:0000313" key="3">
    <source>
        <dbReference type="Proteomes" id="UP001320245"/>
    </source>
</evidence>
<sequence>MRIISQTQAPFQTSDKNGNSASSAQKPANSLNLDDMLTLGRNLVQHWETLNACPRSETHLVPVTLRFIADAIGRILELYDAAIEDLESRSRETPRLGAPTTSGWTRARPTGASTGDPTGDRGRPLDRNGDSPNPGVFFGNLELVGDEEAAIVSLEALRHSIIQLGIMLQDIEEEHSQHLPEELSDMEHPLREGDLKELNTKLFRLLGRVDGSDVI</sequence>
<evidence type="ECO:0000256" key="1">
    <source>
        <dbReference type="SAM" id="MobiDB-lite"/>
    </source>
</evidence>
<dbReference type="Proteomes" id="UP001320245">
    <property type="component" value="Unassembled WGS sequence"/>
</dbReference>
<keyword evidence="3" id="KW-1185">Reference proteome</keyword>
<organism evidence="2 3">
    <name type="scientific">Cytospora paraplurivora</name>
    <dbReference type="NCBI Taxonomy" id="2898453"/>
    <lineage>
        <taxon>Eukaryota</taxon>
        <taxon>Fungi</taxon>
        <taxon>Dikarya</taxon>
        <taxon>Ascomycota</taxon>
        <taxon>Pezizomycotina</taxon>
        <taxon>Sordariomycetes</taxon>
        <taxon>Sordariomycetidae</taxon>
        <taxon>Diaporthales</taxon>
        <taxon>Cytosporaceae</taxon>
        <taxon>Cytospora</taxon>
    </lineage>
</organism>